<dbReference type="AlphaFoldDB" id="A0ABD5T936"/>
<dbReference type="Proteomes" id="UP001596274">
    <property type="component" value="Unassembled WGS sequence"/>
</dbReference>
<gene>
    <name evidence="2" type="ORF">ACFQDD_12235</name>
</gene>
<comment type="caution">
    <text evidence="2">The sequence shown here is derived from an EMBL/GenBank/DDBJ whole genome shotgun (WGS) entry which is preliminary data.</text>
</comment>
<dbReference type="Pfam" id="PF26456">
    <property type="entry name" value="DUF8135"/>
    <property type="match status" value="1"/>
</dbReference>
<feature type="non-terminal residue" evidence="2">
    <location>
        <position position="1"/>
    </location>
</feature>
<keyword evidence="3" id="KW-1185">Reference proteome</keyword>
<evidence type="ECO:0000313" key="2">
    <source>
        <dbReference type="EMBL" id="MFC6772272.1"/>
    </source>
</evidence>
<protein>
    <recommendedName>
        <fullName evidence="1">DUF8135 domain-containing protein</fullName>
    </recommendedName>
</protein>
<name>A0ABD5T936_9EURY</name>
<accession>A0ABD5T936</accession>
<dbReference type="EMBL" id="JBHSWT010000715">
    <property type="protein sequence ID" value="MFC6772272.1"/>
    <property type="molecule type" value="Genomic_DNA"/>
</dbReference>
<evidence type="ECO:0000259" key="1">
    <source>
        <dbReference type="Pfam" id="PF26456"/>
    </source>
</evidence>
<evidence type="ECO:0000313" key="3">
    <source>
        <dbReference type="Proteomes" id="UP001596274"/>
    </source>
</evidence>
<proteinExistence type="predicted"/>
<dbReference type="InterPro" id="IPR058448">
    <property type="entry name" value="DUF8135"/>
</dbReference>
<reference evidence="2 3" key="1">
    <citation type="journal article" date="2019" name="Int. J. Syst. Evol. Microbiol.">
        <title>The Global Catalogue of Microorganisms (GCM) 10K type strain sequencing project: providing services to taxonomists for standard genome sequencing and annotation.</title>
        <authorList>
            <consortium name="The Broad Institute Genomics Platform"/>
            <consortium name="The Broad Institute Genome Sequencing Center for Infectious Disease"/>
            <person name="Wu L."/>
            <person name="Ma J."/>
        </authorList>
    </citation>
    <scope>NUCLEOTIDE SEQUENCE [LARGE SCALE GENOMIC DNA]</scope>
    <source>
        <strain evidence="2 3">PJ61</strain>
    </source>
</reference>
<organism evidence="2 3">
    <name type="scientific">Halorubrum pallidum</name>
    <dbReference type="NCBI Taxonomy" id="1526114"/>
    <lineage>
        <taxon>Archaea</taxon>
        <taxon>Methanobacteriati</taxon>
        <taxon>Methanobacteriota</taxon>
        <taxon>Stenosarchaea group</taxon>
        <taxon>Halobacteria</taxon>
        <taxon>Halobacteriales</taxon>
        <taxon>Haloferacaceae</taxon>
        <taxon>Halorubrum</taxon>
    </lineage>
</organism>
<sequence length="123" mass="13353">GPATGERADVDDFDEIDDAFERMDVSGLGDGDVWESLDEDADAIGGASAAIADRDRTAHDHADREVDKRAYCQQCPHFSAPPEAVCTHEGTEIVEVVDVDEFRVRNCPMVSKADRAAESARDT</sequence>
<feature type="domain" description="DUF8135" evidence="1">
    <location>
        <begin position="64"/>
        <end position="112"/>
    </location>
</feature>